<dbReference type="eggNOG" id="COG0642">
    <property type="taxonomic scope" value="Bacteria"/>
</dbReference>
<dbReference type="InterPro" id="IPR000700">
    <property type="entry name" value="PAS-assoc_C"/>
</dbReference>
<dbReference type="InterPro" id="IPR036097">
    <property type="entry name" value="HisK_dim/P_sf"/>
</dbReference>
<evidence type="ECO:0000256" key="9">
    <source>
        <dbReference type="ARBA" id="ARBA00064003"/>
    </source>
</evidence>
<dbReference type="Pfam" id="PF00512">
    <property type="entry name" value="HisKA"/>
    <property type="match status" value="1"/>
</dbReference>
<dbReference type="Gene3D" id="1.10.287.130">
    <property type="match status" value="1"/>
</dbReference>
<evidence type="ECO:0000259" key="12">
    <source>
        <dbReference type="PROSITE" id="PS50109"/>
    </source>
</evidence>
<dbReference type="SUPFAM" id="SSF47384">
    <property type="entry name" value="Homodimeric domain of signal transducing histidine kinase"/>
    <property type="match status" value="1"/>
</dbReference>
<dbReference type="Gene3D" id="3.30.565.10">
    <property type="entry name" value="Histidine kinase-like ATPase, C-terminal domain"/>
    <property type="match status" value="1"/>
</dbReference>
<gene>
    <name evidence="16" type="ORF">Thi970DRAFT_02627</name>
</gene>
<keyword evidence="3 11" id="KW-0597">Phosphoprotein</keyword>
<evidence type="ECO:0000259" key="14">
    <source>
        <dbReference type="PROSITE" id="PS50112"/>
    </source>
</evidence>
<evidence type="ECO:0000256" key="3">
    <source>
        <dbReference type="ARBA" id="ARBA00022553"/>
    </source>
</evidence>
<evidence type="ECO:0000256" key="5">
    <source>
        <dbReference type="ARBA" id="ARBA00022741"/>
    </source>
</evidence>
<proteinExistence type="predicted"/>
<evidence type="ECO:0000256" key="1">
    <source>
        <dbReference type="ARBA" id="ARBA00000085"/>
    </source>
</evidence>
<dbReference type="GO" id="GO:0005524">
    <property type="term" value="F:ATP binding"/>
    <property type="evidence" value="ECO:0007669"/>
    <property type="project" value="UniProtKB-KW"/>
</dbReference>
<organism evidence="16 17">
    <name type="scientific">Thiorhodovibrio frisius</name>
    <dbReference type="NCBI Taxonomy" id="631362"/>
    <lineage>
        <taxon>Bacteria</taxon>
        <taxon>Pseudomonadati</taxon>
        <taxon>Pseudomonadota</taxon>
        <taxon>Gammaproteobacteria</taxon>
        <taxon>Chromatiales</taxon>
        <taxon>Chromatiaceae</taxon>
        <taxon>Thiorhodovibrio</taxon>
    </lineage>
</organism>
<dbReference type="FunFam" id="3.30.565.10:FF:000010">
    <property type="entry name" value="Sensor histidine kinase RcsC"/>
    <property type="match status" value="1"/>
</dbReference>
<feature type="domain" description="PAC" evidence="15">
    <location>
        <begin position="252"/>
        <end position="304"/>
    </location>
</feature>
<evidence type="ECO:0000313" key="16">
    <source>
        <dbReference type="EMBL" id="EIC22370.1"/>
    </source>
</evidence>
<dbReference type="PRINTS" id="PR00344">
    <property type="entry name" value="BCTRLSENSOR"/>
</dbReference>
<dbReference type="InterPro" id="IPR001789">
    <property type="entry name" value="Sig_transdc_resp-reg_receiver"/>
</dbReference>
<keyword evidence="7" id="KW-0067">ATP-binding</keyword>
<evidence type="ECO:0000256" key="11">
    <source>
        <dbReference type="PROSITE-ProRule" id="PRU00169"/>
    </source>
</evidence>
<dbReference type="HOGENOM" id="CLU_000445_114_15_6"/>
<dbReference type="Pfam" id="PF13426">
    <property type="entry name" value="PAS_9"/>
    <property type="match status" value="1"/>
</dbReference>
<feature type="domain" description="Histidine kinase" evidence="12">
    <location>
        <begin position="322"/>
        <end position="544"/>
    </location>
</feature>
<dbReference type="SMART" id="SM00448">
    <property type="entry name" value="REC"/>
    <property type="match status" value="1"/>
</dbReference>
<feature type="domain" description="Response regulatory" evidence="13">
    <location>
        <begin position="571"/>
        <end position="690"/>
    </location>
</feature>
<dbReference type="PROSITE" id="PS50110">
    <property type="entry name" value="RESPONSE_REGULATORY"/>
    <property type="match status" value="1"/>
</dbReference>
<evidence type="ECO:0000256" key="7">
    <source>
        <dbReference type="ARBA" id="ARBA00022840"/>
    </source>
</evidence>
<evidence type="ECO:0000259" key="15">
    <source>
        <dbReference type="PROSITE" id="PS50113"/>
    </source>
</evidence>
<dbReference type="InterPro" id="IPR001610">
    <property type="entry name" value="PAC"/>
</dbReference>
<keyword evidence="8" id="KW-0902">Two-component regulatory system</keyword>
<dbReference type="InterPro" id="IPR011006">
    <property type="entry name" value="CheY-like_superfamily"/>
</dbReference>
<dbReference type="CDD" id="cd16922">
    <property type="entry name" value="HATPase_EvgS-ArcB-TorS-like"/>
    <property type="match status" value="1"/>
</dbReference>
<dbReference type="AlphaFoldDB" id="H8Z0M9"/>
<dbReference type="SUPFAM" id="SSF52172">
    <property type="entry name" value="CheY-like"/>
    <property type="match status" value="1"/>
</dbReference>
<dbReference type="InterPro" id="IPR003594">
    <property type="entry name" value="HATPase_dom"/>
</dbReference>
<dbReference type="InterPro" id="IPR003661">
    <property type="entry name" value="HisK_dim/P_dom"/>
</dbReference>
<keyword evidence="17" id="KW-1185">Reference proteome</keyword>
<dbReference type="InterPro" id="IPR013655">
    <property type="entry name" value="PAS_fold_3"/>
</dbReference>
<dbReference type="EC" id="2.7.13.3" evidence="2"/>
<evidence type="ECO:0000256" key="4">
    <source>
        <dbReference type="ARBA" id="ARBA00022679"/>
    </source>
</evidence>
<dbReference type="Pfam" id="PF08447">
    <property type="entry name" value="PAS_3"/>
    <property type="match status" value="1"/>
</dbReference>
<dbReference type="InterPro" id="IPR005467">
    <property type="entry name" value="His_kinase_dom"/>
</dbReference>
<dbReference type="PROSITE" id="PS50109">
    <property type="entry name" value="HIS_KIN"/>
    <property type="match status" value="1"/>
</dbReference>
<dbReference type="SUPFAM" id="SSF55785">
    <property type="entry name" value="PYP-like sensor domain (PAS domain)"/>
    <property type="match status" value="2"/>
</dbReference>
<dbReference type="PROSITE" id="PS50112">
    <property type="entry name" value="PAS"/>
    <property type="match status" value="2"/>
</dbReference>
<dbReference type="PANTHER" id="PTHR45339:SF5">
    <property type="entry name" value="HISTIDINE KINASE"/>
    <property type="match status" value="1"/>
</dbReference>
<dbReference type="CDD" id="cd00082">
    <property type="entry name" value="HisKA"/>
    <property type="match status" value="1"/>
</dbReference>
<dbReference type="InterPro" id="IPR004358">
    <property type="entry name" value="Sig_transdc_His_kin-like_C"/>
</dbReference>
<dbReference type="Gene3D" id="3.30.450.20">
    <property type="entry name" value="PAS domain"/>
    <property type="match status" value="2"/>
</dbReference>
<dbReference type="PANTHER" id="PTHR45339">
    <property type="entry name" value="HYBRID SIGNAL TRANSDUCTION HISTIDINE KINASE J"/>
    <property type="match status" value="1"/>
</dbReference>
<dbReference type="SMART" id="SM00086">
    <property type="entry name" value="PAC"/>
    <property type="match status" value="2"/>
</dbReference>
<feature type="modified residue" description="4-aspartylphosphate" evidence="11">
    <location>
        <position position="620"/>
    </location>
</feature>
<dbReference type="SMART" id="SM00387">
    <property type="entry name" value="HATPase_c"/>
    <property type="match status" value="1"/>
</dbReference>
<dbReference type="SMART" id="SM00388">
    <property type="entry name" value="HisKA"/>
    <property type="match status" value="1"/>
</dbReference>
<evidence type="ECO:0000256" key="8">
    <source>
        <dbReference type="ARBA" id="ARBA00023012"/>
    </source>
</evidence>
<keyword evidence="6" id="KW-0418">Kinase</keyword>
<reference evidence="17" key="1">
    <citation type="submission" date="2011-06" db="EMBL/GenBank/DDBJ databases">
        <authorList>
            <consortium name="US DOE Joint Genome Institute (JGI-PGF)"/>
            <person name="Lucas S."/>
            <person name="Han J."/>
            <person name="Lapidus A."/>
            <person name="Cheng J.-F."/>
            <person name="Goodwin L."/>
            <person name="Pitluck S."/>
            <person name="Peters L."/>
            <person name="Land M.L."/>
            <person name="Hauser L."/>
            <person name="Vogl K."/>
            <person name="Liu Z."/>
            <person name="Overmann J."/>
            <person name="Frigaard N.-U."/>
            <person name="Bryant D.A."/>
            <person name="Woyke T.J."/>
        </authorList>
    </citation>
    <scope>NUCLEOTIDE SEQUENCE [LARGE SCALE GENOMIC DNA]</scope>
    <source>
        <strain evidence="17">970</strain>
    </source>
</reference>
<dbReference type="Proteomes" id="UP000002964">
    <property type="component" value="Unassembled WGS sequence"/>
</dbReference>
<dbReference type="EMBL" id="JH603169">
    <property type="protein sequence ID" value="EIC22370.1"/>
    <property type="molecule type" value="Genomic_DNA"/>
</dbReference>
<dbReference type="CDD" id="cd17546">
    <property type="entry name" value="REC_hyHK_CKI1_RcsC-like"/>
    <property type="match status" value="1"/>
</dbReference>
<comment type="catalytic activity">
    <reaction evidence="1">
        <text>ATP + protein L-histidine = ADP + protein N-phospho-L-histidine.</text>
        <dbReference type="EC" id="2.7.13.3"/>
    </reaction>
</comment>
<dbReference type="FunFam" id="1.10.287.130:FF:000002">
    <property type="entry name" value="Two-component osmosensing histidine kinase"/>
    <property type="match status" value="1"/>
</dbReference>
<dbReference type="STRING" id="631362.Thi970DRAFT_02627"/>
<evidence type="ECO:0000256" key="2">
    <source>
        <dbReference type="ARBA" id="ARBA00012438"/>
    </source>
</evidence>
<feature type="domain" description="PAS" evidence="14">
    <location>
        <begin position="178"/>
        <end position="248"/>
    </location>
</feature>
<dbReference type="PROSITE" id="PS50113">
    <property type="entry name" value="PAC"/>
    <property type="match status" value="1"/>
</dbReference>
<sequence length="694" mass="76675">MTGDQHKTKQELIEKLDQLRRRIAEVEGRDAMGKLDQCADIPERKTAEQTEAALRQSEIKYRTLFENVQEAIFVTDAQGRFIDVNQAACDLTGYTREELRALAPSDLAPQGFGPQAAGEWARFIASGRLSGEFILFRKNGVRVIAEYSALANDLPDRHVLILRDISQLKRTEAARKENEARFVRAFHNSGVGMALISLGGHFLEVNDKACQLYGYSRQELLVRTFKDITYPEDLKSSKALYQHYLNGDQNSYELETRYLRQDGEIRWALVTVSKVRDADGKFLYSVAQTLDLTLIKQVQAQLIEAKDQAEAASRSKSEFLANMSHELRTPLNGVQGFLQLLEMSELEPEQAESVDLAMKSSQLLLRVINDILDFSKLEAERMTLLEEPFALATELEPVMAALANQATAKGIALHARIAPTIPTILIGDPARLRQVLFNLVGNAVKFTEHGEVIVQADVLEQIDAEHVRLRCSIRDTGIGVAEDMIDFLFEPFTQADGSPTRRFQGTGLGLSIVKRLVGLMGGQVEMDSTLGEGTHVQFTIMVGTESAEETATSELGATDLKVAEPPAKALRILVAEDEPTNAKVVQKLLEKLGHQVQIASNGRKALALLGSQMFDLVLMDVQMPEMDGVEATRLIRENTTGDLNPSIPIIALTARALAGDREKYLAAGMNDYLSKPINIQALTETLDKVVAAAS</sequence>
<evidence type="ECO:0000259" key="13">
    <source>
        <dbReference type="PROSITE" id="PS50110"/>
    </source>
</evidence>
<dbReference type="OrthoDB" id="9810730at2"/>
<dbReference type="Pfam" id="PF00072">
    <property type="entry name" value="Response_reg"/>
    <property type="match status" value="1"/>
</dbReference>
<reference evidence="16 17" key="2">
    <citation type="submission" date="2011-11" db="EMBL/GenBank/DDBJ databases">
        <authorList>
            <consortium name="US DOE Joint Genome Institute"/>
            <person name="Lucas S."/>
            <person name="Han J."/>
            <person name="Lapidus A."/>
            <person name="Cheng J.-F."/>
            <person name="Goodwin L."/>
            <person name="Pitluck S."/>
            <person name="Peters L."/>
            <person name="Ovchinnikova G."/>
            <person name="Zhang X."/>
            <person name="Detter J.C."/>
            <person name="Han C."/>
            <person name="Tapia R."/>
            <person name="Land M."/>
            <person name="Hauser L."/>
            <person name="Kyrpides N."/>
            <person name="Ivanova N."/>
            <person name="Pagani I."/>
            <person name="Vogl K."/>
            <person name="Liu Z."/>
            <person name="Overmann J."/>
            <person name="Frigaard N.-U."/>
            <person name="Bryant D."/>
            <person name="Woyke T."/>
        </authorList>
    </citation>
    <scope>NUCLEOTIDE SEQUENCE [LARGE SCALE GENOMIC DNA]</scope>
    <source>
        <strain evidence="16 17">970</strain>
    </source>
</reference>
<protein>
    <recommendedName>
        <fullName evidence="10">Sensory/regulatory protein RpfC</fullName>
        <ecNumber evidence="2">2.7.13.3</ecNumber>
    </recommendedName>
</protein>
<dbReference type="Pfam" id="PF02518">
    <property type="entry name" value="HATPase_c"/>
    <property type="match status" value="1"/>
</dbReference>
<dbReference type="SUPFAM" id="SSF55874">
    <property type="entry name" value="ATPase domain of HSP90 chaperone/DNA topoisomerase II/histidine kinase"/>
    <property type="match status" value="1"/>
</dbReference>
<evidence type="ECO:0000256" key="6">
    <source>
        <dbReference type="ARBA" id="ARBA00022777"/>
    </source>
</evidence>
<keyword evidence="5" id="KW-0547">Nucleotide-binding</keyword>
<accession>H8Z0M9</accession>
<dbReference type="InterPro" id="IPR035965">
    <property type="entry name" value="PAS-like_dom_sf"/>
</dbReference>
<dbReference type="Gene3D" id="3.40.50.2300">
    <property type="match status" value="1"/>
</dbReference>
<feature type="domain" description="PAS" evidence="14">
    <location>
        <begin position="57"/>
        <end position="99"/>
    </location>
</feature>
<dbReference type="CDD" id="cd00130">
    <property type="entry name" value="PAS"/>
    <property type="match status" value="2"/>
</dbReference>
<keyword evidence="4" id="KW-0808">Transferase</keyword>
<dbReference type="GO" id="GO:0000155">
    <property type="term" value="F:phosphorelay sensor kinase activity"/>
    <property type="evidence" value="ECO:0007669"/>
    <property type="project" value="InterPro"/>
</dbReference>
<comment type="subunit">
    <text evidence="9">At low DSF concentrations, interacts with RpfF.</text>
</comment>
<dbReference type="NCBIfam" id="TIGR00229">
    <property type="entry name" value="sensory_box"/>
    <property type="match status" value="2"/>
</dbReference>
<name>H8Z0M9_9GAMM</name>
<dbReference type="InterPro" id="IPR000014">
    <property type="entry name" value="PAS"/>
</dbReference>
<evidence type="ECO:0000256" key="10">
    <source>
        <dbReference type="ARBA" id="ARBA00068150"/>
    </source>
</evidence>
<dbReference type="SMART" id="SM00091">
    <property type="entry name" value="PAS"/>
    <property type="match status" value="2"/>
</dbReference>
<evidence type="ECO:0000313" key="17">
    <source>
        <dbReference type="Proteomes" id="UP000002964"/>
    </source>
</evidence>
<dbReference type="RefSeq" id="WP_009149144.1">
    <property type="nucleotide sequence ID" value="NZ_CP121471.1"/>
</dbReference>
<dbReference type="InterPro" id="IPR036890">
    <property type="entry name" value="HATPase_C_sf"/>
</dbReference>